<evidence type="ECO:0008006" key="4">
    <source>
        <dbReference type="Google" id="ProtNLM"/>
    </source>
</evidence>
<reference evidence="2 3" key="1">
    <citation type="submission" date="2021-08" db="EMBL/GenBank/DDBJ databases">
        <authorList>
            <person name="Tuo L."/>
        </authorList>
    </citation>
    <scope>NUCLEOTIDE SEQUENCE [LARGE SCALE GENOMIC DNA]</scope>
    <source>
        <strain evidence="2 3">JCM 31229</strain>
    </source>
</reference>
<dbReference type="EMBL" id="JAINVV010000011">
    <property type="protein sequence ID" value="MBY8824994.1"/>
    <property type="molecule type" value="Genomic_DNA"/>
</dbReference>
<dbReference type="Gene3D" id="2.60.120.380">
    <property type="match status" value="1"/>
</dbReference>
<protein>
    <recommendedName>
        <fullName evidence="4">DNA breaking-rejoining protein</fullName>
    </recommendedName>
</protein>
<comment type="caution">
    <text evidence="2">The sequence shown here is derived from an EMBL/GenBank/DDBJ whole genome shotgun (WGS) entry which is preliminary data.</text>
</comment>
<proteinExistence type="predicted"/>
<feature type="signal peptide" evidence="1">
    <location>
        <begin position="1"/>
        <end position="22"/>
    </location>
</feature>
<name>A0ABS7PUH5_9SPHN</name>
<feature type="chain" id="PRO_5045719419" description="DNA breaking-rejoining protein" evidence="1">
    <location>
        <begin position="23"/>
        <end position="132"/>
    </location>
</feature>
<dbReference type="Proteomes" id="UP000706039">
    <property type="component" value="Unassembled WGS sequence"/>
</dbReference>
<keyword evidence="3" id="KW-1185">Reference proteome</keyword>
<sequence length="132" mass="13936">MIRKLTLAAILLLAAAPSIAQAPIRSERVQFARGASAKAIKAAIKGDQIVDYMVGVRAGQTMTVSLKTGNASNYFNITAPGAEAALFIGSTSGNSHSFRVPSSGDYAVRVYLMRNAARRNETAGYTLTISVK</sequence>
<accession>A0ABS7PUH5</accession>
<evidence type="ECO:0000313" key="3">
    <source>
        <dbReference type="Proteomes" id="UP000706039"/>
    </source>
</evidence>
<organism evidence="2 3">
    <name type="scientific">Sphingomonas colocasiae</name>
    <dbReference type="NCBI Taxonomy" id="1848973"/>
    <lineage>
        <taxon>Bacteria</taxon>
        <taxon>Pseudomonadati</taxon>
        <taxon>Pseudomonadota</taxon>
        <taxon>Alphaproteobacteria</taxon>
        <taxon>Sphingomonadales</taxon>
        <taxon>Sphingomonadaceae</taxon>
        <taxon>Sphingomonas</taxon>
    </lineage>
</organism>
<evidence type="ECO:0000256" key="1">
    <source>
        <dbReference type="SAM" id="SignalP"/>
    </source>
</evidence>
<evidence type="ECO:0000313" key="2">
    <source>
        <dbReference type="EMBL" id="MBY8824994.1"/>
    </source>
</evidence>
<dbReference type="RefSeq" id="WP_222992102.1">
    <property type="nucleotide sequence ID" value="NZ_JAINVV010000011.1"/>
</dbReference>
<keyword evidence="1" id="KW-0732">Signal</keyword>
<gene>
    <name evidence="2" type="ORF">K7G82_22010</name>
</gene>